<dbReference type="EMBL" id="JBHSPA010000094">
    <property type="protein sequence ID" value="MFC5833570.1"/>
    <property type="molecule type" value="Genomic_DNA"/>
</dbReference>
<comment type="caution">
    <text evidence="2">The sequence shown here is derived from an EMBL/GenBank/DDBJ whole genome shotgun (WGS) entry which is preliminary data.</text>
</comment>
<dbReference type="Gene3D" id="3.90.1300.10">
    <property type="entry name" value="Amidase signature (AS) domain"/>
    <property type="match status" value="1"/>
</dbReference>
<name>A0ABW1D6C2_9ACTN</name>
<dbReference type="PANTHER" id="PTHR43372">
    <property type="entry name" value="FATTY-ACID AMIDE HYDROLASE"/>
    <property type="match status" value="1"/>
</dbReference>
<dbReference type="PANTHER" id="PTHR43372:SF4">
    <property type="entry name" value="FATTY-ACID AMIDE HYDROLASE 2"/>
    <property type="match status" value="1"/>
</dbReference>
<dbReference type="Proteomes" id="UP001596058">
    <property type="component" value="Unassembled WGS sequence"/>
</dbReference>
<proteinExistence type="predicted"/>
<evidence type="ECO:0000259" key="1">
    <source>
        <dbReference type="Pfam" id="PF01425"/>
    </source>
</evidence>
<organism evidence="2 3">
    <name type="scientific">Nonomuraea insulae</name>
    <dbReference type="NCBI Taxonomy" id="1616787"/>
    <lineage>
        <taxon>Bacteria</taxon>
        <taxon>Bacillati</taxon>
        <taxon>Actinomycetota</taxon>
        <taxon>Actinomycetes</taxon>
        <taxon>Streptosporangiales</taxon>
        <taxon>Streptosporangiaceae</taxon>
        <taxon>Nonomuraea</taxon>
    </lineage>
</organism>
<dbReference type="InterPro" id="IPR052739">
    <property type="entry name" value="FAAH2"/>
</dbReference>
<dbReference type="SUPFAM" id="SSF75304">
    <property type="entry name" value="Amidase signature (AS) enzymes"/>
    <property type="match status" value="1"/>
</dbReference>
<evidence type="ECO:0000313" key="3">
    <source>
        <dbReference type="Proteomes" id="UP001596058"/>
    </source>
</evidence>
<feature type="domain" description="Amidase" evidence="1">
    <location>
        <begin position="25"/>
        <end position="451"/>
    </location>
</feature>
<dbReference type="InterPro" id="IPR036928">
    <property type="entry name" value="AS_sf"/>
</dbReference>
<accession>A0ABW1D6C2</accession>
<gene>
    <name evidence="2" type="ORF">ACFPZ3_57835</name>
</gene>
<evidence type="ECO:0000313" key="2">
    <source>
        <dbReference type="EMBL" id="MFC5833570.1"/>
    </source>
</evidence>
<dbReference type="Pfam" id="PF01425">
    <property type="entry name" value="Amidase"/>
    <property type="match status" value="1"/>
</dbReference>
<reference evidence="3" key="1">
    <citation type="journal article" date="2019" name="Int. J. Syst. Evol. Microbiol.">
        <title>The Global Catalogue of Microorganisms (GCM) 10K type strain sequencing project: providing services to taxonomists for standard genome sequencing and annotation.</title>
        <authorList>
            <consortium name="The Broad Institute Genomics Platform"/>
            <consortium name="The Broad Institute Genome Sequencing Center for Infectious Disease"/>
            <person name="Wu L."/>
            <person name="Ma J."/>
        </authorList>
    </citation>
    <scope>NUCLEOTIDE SEQUENCE [LARGE SCALE GENOMIC DNA]</scope>
    <source>
        <strain evidence="3">CCUG 53903</strain>
    </source>
</reference>
<keyword evidence="3" id="KW-1185">Reference proteome</keyword>
<protein>
    <submittedName>
        <fullName evidence="2">Amidase family protein</fullName>
    </submittedName>
</protein>
<sequence>MSVSWWPAHRVAAAIAARELSAREYLDAQLARIERHDTGVSLVATLDERAWKMAEKADEAVVRGAPLGPLHGVAMTVKDCWATRGLRTTGGLELLRDYLPREDAVAVARLRAAGAIVFGKSNVPAGAGDLQAYNALFGVSRNPWNPDFSTSGSSGGAAGAVAAGFTPVELGSDIAGSIRLPAAACGVFGHKPSYGVVSLHGHVPPYPWKHTVADLAVGGPIARCAEDLEVLLTAMAGPHPWDERAWRVSLPAARPVTRVATWFDDPYCQVDDEIRDALEQAAALLGETGVTVEHARPLGISLRKSDEIFRRLLAAAAVANYTEDAVEAIAAGGLTTDGELGGEFAAQRFWHWSRANEERARLRTRWRQFFTHYDAILLPVTANQVIKHDHRPLGERTVVVNGRHRPYWDQLVWPGLTSVSYLPSTVVPLRLDSHGLPVGIAIATDYLDDLTALALARRLTEIVPPLGVPASVAT</sequence>
<dbReference type="RefSeq" id="WP_379522996.1">
    <property type="nucleotide sequence ID" value="NZ_JBHSPA010000094.1"/>
</dbReference>
<dbReference type="InterPro" id="IPR023631">
    <property type="entry name" value="Amidase_dom"/>
</dbReference>